<dbReference type="EMBL" id="CP099799">
    <property type="protein sequence ID" value="USS00433.1"/>
    <property type="molecule type" value="Genomic_DNA"/>
</dbReference>
<keyword evidence="6 7" id="KW-0472">Membrane</keyword>
<dbReference type="GeneID" id="303560032"/>
<keyword evidence="3" id="KW-1003">Cell membrane</keyword>
<comment type="similarity">
    <text evidence="2">Belongs to the CpsC/CapA family.</text>
</comment>
<dbReference type="Pfam" id="PF13807">
    <property type="entry name" value="GNVR"/>
    <property type="match status" value="1"/>
</dbReference>
<evidence type="ECO:0000259" key="9">
    <source>
        <dbReference type="Pfam" id="PF13807"/>
    </source>
</evidence>
<feature type="domain" description="Tyrosine-protein kinase G-rich" evidence="9">
    <location>
        <begin position="133"/>
        <end position="193"/>
    </location>
</feature>
<dbReference type="PANTHER" id="PTHR32309:SF13">
    <property type="entry name" value="FERRIC ENTEROBACTIN TRANSPORT PROTEIN FEPE"/>
    <property type="match status" value="1"/>
</dbReference>
<dbReference type="Pfam" id="PF02706">
    <property type="entry name" value="Wzz"/>
    <property type="match status" value="1"/>
</dbReference>
<dbReference type="PANTHER" id="PTHR32309">
    <property type="entry name" value="TYROSINE-PROTEIN KINASE"/>
    <property type="match status" value="1"/>
</dbReference>
<reference evidence="10 12" key="1">
    <citation type="submission" date="2017-09" db="EMBL/GenBank/DDBJ databases">
        <authorList>
            <person name="Thomas P."/>
            <person name="Seyboldt C."/>
        </authorList>
    </citation>
    <scope>NUCLEOTIDE SEQUENCE [LARGE SCALE GENOMIC DNA]</scope>
    <source>
        <strain evidence="10 12">DSM 7534</strain>
    </source>
</reference>
<dbReference type="KEGG" id="csep:CP523_04970"/>
<reference evidence="11" key="2">
    <citation type="submission" date="2022-06" db="EMBL/GenBank/DDBJ databases">
        <authorList>
            <person name="Holder M.E."/>
            <person name="Ajami N.J."/>
            <person name="Petrosino J.F."/>
        </authorList>
    </citation>
    <scope>NUCLEOTIDE SEQUENCE</scope>
    <source>
        <strain evidence="11">RMA 8861</strain>
    </source>
</reference>
<sequence>MEKEINLIDLIKSLKKRWKVILVTTLLTTILSALITLFLIKPKYETKVKLFIGKEETAQEGYNQNDILMYQKLLKTYSEVIKTRDLINVAISKSNANETTGDVLNNLTVVPVSDTQILEVKYKNSSPEISLKLINAITDEFVKQSTDLVPNGNVKVLESASLPEKPVSPNKTINILISFLLGLMVGVGIVFLLEFLDNSFKTKKQIEDELDIPVIGVIPKFLDEK</sequence>
<dbReference type="GO" id="GO:0005886">
    <property type="term" value="C:plasma membrane"/>
    <property type="evidence" value="ECO:0007669"/>
    <property type="project" value="UniProtKB-SubCell"/>
</dbReference>
<evidence type="ECO:0000256" key="7">
    <source>
        <dbReference type="SAM" id="Phobius"/>
    </source>
</evidence>
<keyword evidence="4 7" id="KW-0812">Transmembrane</keyword>
<dbReference type="Proteomes" id="UP000280586">
    <property type="component" value="Chromosome"/>
</dbReference>
<keyword evidence="13" id="KW-1185">Reference proteome</keyword>
<dbReference type="InterPro" id="IPR032807">
    <property type="entry name" value="GNVR"/>
</dbReference>
<evidence type="ECO:0000313" key="12">
    <source>
        <dbReference type="Proteomes" id="UP000280586"/>
    </source>
</evidence>
<feature type="transmembrane region" description="Helical" evidence="7">
    <location>
        <begin position="20"/>
        <end position="40"/>
    </location>
</feature>
<protein>
    <submittedName>
        <fullName evidence="10">Capsular biosynthesis protein</fullName>
    </submittedName>
    <submittedName>
        <fullName evidence="11">Wzz/FepE/Etk N-terminal domain-containing protein</fullName>
    </submittedName>
</protein>
<name>A0A9N7PLG8_CLOSE</name>
<evidence type="ECO:0000256" key="6">
    <source>
        <dbReference type="ARBA" id="ARBA00023136"/>
    </source>
</evidence>
<proteinExistence type="inferred from homology"/>
<accession>A0A9N7PLG8</accession>
<dbReference type="AlphaFoldDB" id="A0A9N7PLG8"/>
<dbReference type="EMBL" id="CP023671">
    <property type="protein sequence ID" value="AYE33872.1"/>
    <property type="molecule type" value="Genomic_DNA"/>
</dbReference>
<dbReference type="Proteomes" id="UP001055437">
    <property type="component" value="Chromosome"/>
</dbReference>
<evidence type="ECO:0000313" key="11">
    <source>
        <dbReference type="EMBL" id="USS00433.1"/>
    </source>
</evidence>
<keyword evidence="5 7" id="KW-1133">Transmembrane helix</keyword>
<dbReference type="InterPro" id="IPR003856">
    <property type="entry name" value="LPS_length_determ_N"/>
</dbReference>
<evidence type="ECO:0000313" key="10">
    <source>
        <dbReference type="EMBL" id="AYE33872.1"/>
    </source>
</evidence>
<comment type="subcellular location">
    <subcellularLocation>
        <location evidence="1">Cell membrane</location>
        <topology evidence="1">Multi-pass membrane protein</topology>
    </subcellularLocation>
</comment>
<organism evidence="10 12">
    <name type="scientific">Clostridium septicum</name>
    <dbReference type="NCBI Taxonomy" id="1504"/>
    <lineage>
        <taxon>Bacteria</taxon>
        <taxon>Bacillati</taxon>
        <taxon>Bacillota</taxon>
        <taxon>Clostridia</taxon>
        <taxon>Eubacteriales</taxon>
        <taxon>Clostridiaceae</taxon>
        <taxon>Clostridium</taxon>
    </lineage>
</organism>
<dbReference type="InterPro" id="IPR050445">
    <property type="entry name" value="Bact_polysacc_biosynth/exp"/>
</dbReference>
<evidence type="ECO:0000259" key="8">
    <source>
        <dbReference type="Pfam" id="PF02706"/>
    </source>
</evidence>
<gene>
    <name evidence="10" type="ORF">CP523_04970</name>
    <name evidence="11" type="ORF">NH397_13215</name>
</gene>
<dbReference type="OrthoDB" id="2360475at2"/>
<evidence type="ECO:0000313" key="13">
    <source>
        <dbReference type="Proteomes" id="UP001055437"/>
    </source>
</evidence>
<evidence type="ECO:0000256" key="3">
    <source>
        <dbReference type="ARBA" id="ARBA00022475"/>
    </source>
</evidence>
<dbReference type="RefSeq" id="WP_066675720.1">
    <property type="nucleotide sequence ID" value="NZ_CABMIZ010000011.1"/>
</dbReference>
<evidence type="ECO:0000256" key="1">
    <source>
        <dbReference type="ARBA" id="ARBA00004651"/>
    </source>
</evidence>
<evidence type="ECO:0000256" key="4">
    <source>
        <dbReference type="ARBA" id="ARBA00022692"/>
    </source>
</evidence>
<evidence type="ECO:0000256" key="5">
    <source>
        <dbReference type="ARBA" id="ARBA00022989"/>
    </source>
</evidence>
<evidence type="ECO:0000256" key="2">
    <source>
        <dbReference type="ARBA" id="ARBA00006683"/>
    </source>
</evidence>
<dbReference type="GO" id="GO:0004713">
    <property type="term" value="F:protein tyrosine kinase activity"/>
    <property type="evidence" value="ECO:0007669"/>
    <property type="project" value="TreeGrafter"/>
</dbReference>
<feature type="domain" description="Polysaccharide chain length determinant N-terminal" evidence="8">
    <location>
        <begin position="4"/>
        <end position="93"/>
    </location>
</feature>
<feature type="transmembrane region" description="Helical" evidence="7">
    <location>
        <begin position="173"/>
        <end position="196"/>
    </location>
</feature>